<gene>
    <name evidence="3" type="ORF">HHT355_0897</name>
</gene>
<evidence type="ECO:0000256" key="1">
    <source>
        <dbReference type="ARBA" id="ARBA00022723"/>
    </source>
</evidence>
<dbReference type="Proteomes" id="UP000236497">
    <property type="component" value="Unassembled WGS sequence"/>
</dbReference>
<accession>A0A0H5SGE5</accession>
<name>A0A0H5SGE5_HERHM</name>
<dbReference type="SUPFAM" id="SSF51621">
    <property type="entry name" value="Phosphoenolpyruvate/pyruvate domain"/>
    <property type="match status" value="1"/>
</dbReference>
<dbReference type="GO" id="GO:0003824">
    <property type="term" value="F:catalytic activity"/>
    <property type="evidence" value="ECO:0007669"/>
    <property type="project" value="InterPro"/>
</dbReference>
<sequence length="272" mass="30957">MPLKLMFITNDKHVAKIAERNGVDWIFVDLEINGKEKRQGHLDTVISGHDIEDVRAIKSVLSTSKLLVRANPIYEGSKDEIDKIIQYGSDIIMLPYFKYKEEVETFIDYVAGRAKVCLLLETPQAVEKIDSILRIPGIDYVHIGLNDLHLGYGMKFLFELLADGTVERICNKIREYNLPYGFGGIARLGKGALEAEYILGEHYRLGSSMVILSRSFLNTSLITDLADIEKEFTQGVRQIREYEAFLKGQDQEFFAYNKKIVSEKVDKIIKGL</sequence>
<dbReference type="Gene3D" id="3.20.20.60">
    <property type="entry name" value="Phosphoenolpyruvate-binding domains"/>
    <property type="match status" value="2"/>
</dbReference>
<organism evidence="3 4">
    <name type="scientific">Herbinix hemicellulosilytica</name>
    <dbReference type="NCBI Taxonomy" id="1564487"/>
    <lineage>
        <taxon>Bacteria</taxon>
        <taxon>Bacillati</taxon>
        <taxon>Bacillota</taxon>
        <taxon>Clostridia</taxon>
        <taxon>Lachnospirales</taxon>
        <taxon>Lachnospiraceae</taxon>
        <taxon>Herbinix</taxon>
    </lineage>
</organism>
<dbReference type="InterPro" id="IPR005000">
    <property type="entry name" value="Aldolase/citrate-lyase_domain"/>
</dbReference>
<keyword evidence="1" id="KW-0479">Metal-binding</keyword>
<protein>
    <recommendedName>
        <fullName evidence="2">HpcH/HpaI aldolase/citrate lyase domain-containing protein</fullName>
    </recommendedName>
</protein>
<dbReference type="RefSeq" id="WP_103202214.1">
    <property type="nucleotide sequence ID" value="NZ_CVTD020000010.1"/>
</dbReference>
<dbReference type="AlphaFoldDB" id="A0A0H5SGE5"/>
<dbReference type="OrthoDB" id="278846at2"/>
<evidence type="ECO:0000259" key="2">
    <source>
        <dbReference type="Pfam" id="PF03328"/>
    </source>
</evidence>
<evidence type="ECO:0000313" key="4">
    <source>
        <dbReference type="Proteomes" id="UP000236497"/>
    </source>
</evidence>
<feature type="domain" description="HpcH/HpaI aldolase/citrate lyase" evidence="2">
    <location>
        <begin position="10"/>
        <end position="151"/>
    </location>
</feature>
<keyword evidence="4" id="KW-1185">Reference proteome</keyword>
<dbReference type="InterPro" id="IPR040442">
    <property type="entry name" value="Pyrv_kinase-like_dom_sf"/>
</dbReference>
<reference evidence="3 4" key="1">
    <citation type="submission" date="2015-06" db="EMBL/GenBank/DDBJ databases">
        <authorList>
            <person name="Wibberg Daniel"/>
        </authorList>
    </citation>
    <scope>NUCLEOTIDE SEQUENCE [LARGE SCALE GENOMIC DNA]</scope>
    <source>
        <strain evidence="3 4">T3/55T</strain>
    </source>
</reference>
<dbReference type="InterPro" id="IPR015813">
    <property type="entry name" value="Pyrv/PenolPyrv_kinase-like_dom"/>
</dbReference>
<evidence type="ECO:0000313" key="3">
    <source>
        <dbReference type="EMBL" id="CRZ34100.1"/>
    </source>
</evidence>
<dbReference type="GO" id="GO:0046872">
    <property type="term" value="F:metal ion binding"/>
    <property type="evidence" value="ECO:0007669"/>
    <property type="project" value="UniProtKB-KW"/>
</dbReference>
<proteinExistence type="predicted"/>
<dbReference type="EMBL" id="CVTD020000010">
    <property type="protein sequence ID" value="CRZ34100.1"/>
    <property type="molecule type" value="Genomic_DNA"/>
</dbReference>
<dbReference type="Pfam" id="PF03328">
    <property type="entry name" value="HpcH_HpaI"/>
    <property type="match status" value="1"/>
</dbReference>